<evidence type="ECO:0000259" key="1">
    <source>
        <dbReference type="Pfam" id="PF00078"/>
    </source>
</evidence>
<dbReference type="Proteomes" id="UP001281410">
    <property type="component" value="Unassembled WGS sequence"/>
</dbReference>
<dbReference type="PANTHER" id="PTHR31635">
    <property type="entry name" value="REVERSE TRANSCRIPTASE DOMAIN-CONTAINING PROTEIN-RELATED"/>
    <property type="match status" value="1"/>
</dbReference>
<reference evidence="2" key="1">
    <citation type="journal article" date="2023" name="Plant J.">
        <title>Genome sequences and population genomics provide insights into the demographic history, inbreeding, and mutation load of two 'living fossil' tree species of Dipteronia.</title>
        <authorList>
            <person name="Feng Y."/>
            <person name="Comes H.P."/>
            <person name="Chen J."/>
            <person name="Zhu S."/>
            <person name="Lu R."/>
            <person name="Zhang X."/>
            <person name="Li P."/>
            <person name="Qiu J."/>
            <person name="Olsen K.M."/>
            <person name="Qiu Y."/>
        </authorList>
    </citation>
    <scope>NUCLEOTIDE SEQUENCE</scope>
    <source>
        <strain evidence="2">NBL</strain>
    </source>
</reference>
<feature type="domain" description="Reverse transcriptase" evidence="1">
    <location>
        <begin position="241"/>
        <end position="368"/>
    </location>
</feature>
<dbReference type="AlphaFoldDB" id="A0AAE0A426"/>
<gene>
    <name evidence="2" type="ORF">Dsin_023229</name>
</gene>
<keyword evidence="3" id="KW-1185">Reference proteome</keyword>
<comment type="caution">
    <text evidence="2">The sequence shown here is derived from an EMBL/GenBank/DDBJ whole genome shotgun (WGS) entry which is preliminary data.</text>
</comment>
<name>A0AAE0A426_9ROSI</name>
<dbReference type="InterPro" id="IPR000477">
    <property type="entry name" value="RT_dom"/>
</dbReference>
<dbReference type="PANTHER" id="PTHR31635:SF196">
    <property type="entry name" value="REVERSE TRANSCRIPTASE DOMAIN-CONTAINING PROTEIN-RELATED"/>
    <property type="match status" value="1"/>
</dbReference>
<evidence type="ECO:0000313" key="2">
    <source>
        <dbReference type="EMBL" id="KAK3199814.1"/>
    </source>
</evidence>
<dbReference type="Pfam" id="PF00078">
    <property type="entry name" value="RVT_1"/>
    <property type="match status" value="1"/>
</dbReference>
<dbReference type="EMBL" id="JANJYJ010000007">
    <property type="protein sequence ID" value="KAK3199814.1"/>
    <property type="molecule type" value="Genomic_DNA"/>
</dbReference>
<protein>
    <recommendedName>
        <fullName evidence="1">Reverse transcriptase domain-containing protein</fullName>
    </recommendedName>
</protein>
<dbReference type="InterPro" id="IPR043502">
    <property type="entry name" value="DNA/RNA_pol_sf"/>
</dbReference>
<sequence length="380" mass="44035">MSGWKESVVFESKGVMLEAKMRGSKRRMKRWLGSNKLKSDSVSKVGARLDRLDSEAMRLGWNDSSRRERVSLLAEIWSGLRKEEQKWRQKSRVKWLKEGDRNSKFFHMMADGRRRRNFIGDLTFNGVVVQNPKLIKEGVLNFFQDHFKNVNWQRPKINGLNFNLLSVAEKEGLEMEFKVEEVWETVNGWDGNKAPGLDELNLNFINKDWEEIREDFMTFILEFYDDGSVVRELNTTFITLIPKKKRLTMVNDFRPIRLVGSMHKILANVLSNRIKRVMKSVGGDFQMAFVEGRQITNSFVIAEEIINKWKRDGDGGVVIKLDFEKAYDSTDPGFLDEVLGCMGFGDRWRSWISECVSSPLMSILINGSPTPQFGIKRGLR</sequence>
<dbReference type="SUPFAM" id="SSF56672">
    <property type="entry name" value="DNA/RNA polymerases"/>
    <property type="match status" value="1"/>
</dbReference>
<dbReference type="CDD" id="cd01650">
    <property type="entry name" value="RT_nLTR_like"/>
    <property type="match status" value="1"/>
</dbReference>
<organism evidence="2 3">
    <name type="scientific">Dipteronia sinensis</name>
    <dbReference type="NCBI Taxonomy" id="43782"/>
    <lineage>
        <taxon>Eukaryota</taxon>
        <taxon>Viridiplantae</taxon>
        <taxon>Streptophyta</taxon>
        <taxon>Embryophyta</taxon>
        <taxon>Tracheophyta</taxon>
        <taxon>Spermatophyta</taxon>
        <taxon>Magnoliopsida</taxon>
        <taxon>eudicotyledons</taxon>
        <taxon>Gunneridae</taxon>
        <taxon>Pentapetalae</taxon>
        <taxon>rosids</taxon>
        <taxon>malvids</taxon>
        <taxon>Sapindales</taxon>
        <taxon>Sapindaceae</taxon>
        <taxon>Hippocastanoideae</taxon>
        <taxon>Acereae</taxon>
        <taxon>Dipteronia</taxon>
    </lineage>
</organism>
<evidence type="ECO:0000313" key="3">
    <source>
        <dbReference type="Proteomes" id="UP001281410"/>
    </source>
</evidence>
<proteinExistence type="predicted"/>
<accession>A0AAE0A426</accession>